<evidence type="ECO:0000313" key="3">
    <source>
        <dbReference type="Proteomes" id="UP001165263"/>
    </source>
</evidence>
<dbReference type="NCBIfam" id="TIGR00278">
    <property type="entry name" value="membrane protein insertion efficiency factor YidD"/>
    <property type="match status" value="1"/>
</dbReference>
<evidence type="ECO:0000313" key="2">
    <source>
        <dbReference type="EMBL" id="MCS0629649.1"/>
    </source>
</evidence>
<dbReference type="SMART" id="SM01234">
    <property type="entry name" value="Haemolytic"/>
    <property type="match status" value="1"/>
</dbReference>
<sequence>MKLAAALALAAIRCYQRFISPYKGFSCALRVATGGDSCSAYGHAVIARFGLRRGLGLLDRRLSLCGHVHRQMPRPSAPVLHPRVRRQQGFCDAPCDLPCDGPGHCHFPCDGHHHCGGVPRHLPCDAFDLCDVCDGCDAWKRWRERRRRQDTRDLDAAAERIRRQRARHTSPDPAIPATESSRAAED</sequence>
<name>A0ABT2BWZ0_9BURK</name>
<feature type="region of interest" description="Disordered" evidence="1">
    <location>
        <begin position="147"/>
        <end position="186"/>
    </location>
</feature>
<comment type="caution">
    <text evidence="2">The sequence shown here is derived from an EMBL/GenBank/DDBJ whole genome shotgun (WGS) entry which is preliminary data.</text>
</comment>
<dbReference type="Proteomes" id="UP001165263">
    <property type="component" value="Unassembled WGS sequence"/>
</dbReference>
<feature type="compositionally biased region" description="Basic and acidic residues" evidence="1">
    <location>
        <begin position="150"/>
        <end position="161"/>
    </location>
</feature>
<accession>A0ABT2BWZ0</accession>
<reference evidence="2" key="1">
    <citation type="submission" date="2022-08" db="EMBL/GenBank/DDBJ databases">
        <title>Reclassification of Massilia species as members of the genera Telluria, Duganella, Pseudoduganella, Mokoshia gen. nov. and Zemynaea gen. nov. using orthogonal and non-orthogonal genome-based approaches.</title>
        <authorList>
            <person name="Bowman J.P."/>
        </authorList>
    </citation>
    <scope>NUCLEOTIDE SEQUENCE</scope>
    <source>
        <strain evidence="2">LMG 11547</strain>
    </source>
</reference>
<dbReference type="InterPro" id="IPR002696">
    <property type="entry name" value="Membr_insert_effic_factor_YidD"/>
</dbReference>
<proteinExistence type="predicted"/>
<gene>
    <name evidence="2" type="primary">yidD</name>
    <name evidence="2" type="ORF">NX786_09915</name>
</gene>
<dbReference type="EMBL" id="JANUHC010000003">
    <property type="protein sequence ID" value="MCS0629649.1"/>
    <property type="molecule type" value="Genomic_DNA"/>
</dbReference>
<protein>
    <submittedName>
        <fullName evidence="2">Membrane protein insertion efficiency factor YidD</fullName>
    </submittedName>
</protein>
<dbReference type="Pfam" id="PF01809">
    <property type="entry name" value="YidD"/>
    <property type="match status" value="1"/>
</dbReference>
<organism evidence="2 3">
    <name type="scientific">Telluria mixta</name>
    <dbReference type="NCBI Taxonomy" id="34071"/>
    <lineage>
        <taxon>Bacteria</taxon>
        <taxon>Pseudomonadati</taxon>
        <taxon>Pseudomonadota</taxon>
        <taxon>Betaproteobacteria</taxon>
        <taxon>Burkholderiales</taxon>
        <taxon>Oxalobacteraceae</taxon>
        <taxon>Telluria group</taxon>
        <taxon>Telluria</taxon>
    </lineage>
</organism>
<keyword evidence="3" id="KW-1185">Reference proteome</keyword>
<evidence type="ECO:0000256" key="1">
    <source>
        <dbReference type="SAM" id="MobiDB-lite"/>
    </source>
</evidence>
<dbReference type="RefSeq" id="WP_259448774.1">
    <property type="nucleotide sequence ID" value="NZ_CP119520.1"/>
</dbReference>